<evidence type="ECO:0000313" key="3">
    <source>
        <dbReference type="EMBL" id="OEK55608.1"/>
    </source>
</evidence>
<evidence type="ECO:0008006" key="6">
    <source>
        <dbReference type="Google" id="ProtNLM"/>
    </source>
</evidence>
<dbReference type="Proteomes" id="UP001152422">
    <property type="component" value="Unassembled WGS sequence"/>
</dbReference>
<proteinExistence type="predicted"/>
<reference evidence="4" key="1">
    <citation type="submission" date="2015-11" db="EMBL/GenBank/DDBJ databases">
        <title>Genomic diversity of Staphylococcus saprophyticus strains from urinary tract infections, animal surfaces, and fermented foods.</title>
        <authorList>
            <person name="Wolfe B.E."/>
        </authorList>
    </citation>
    <scope>NUCLEOTIDE SEQUENCE [LARGE SCALE GENOMIC DNA]</scope>
    <source>
        <strain evidence="4">738_7</strain>
    </source>
</reference>
<dbReference type="EMBL" id="JAMBQA010000005">
    <property type="protein sequence ID" value="MDG0846689.1"/>
    <property type="molecule type" value="Genomic_DNA"/>
</dbReference>
<sequence length="70" mass="7991">MKKCLALILASTIALTACGKDDEKASLEKDIDKLEKKNKDLKKEKEKLEKEQDKLQDQSKDLEKEINAET</sequence>
<evidence type="ECO:0000313" key="2">
    <source>
        <dbReference type="EMBL" id="MDG0846689.1"/>
    </source>
</evidence>
<dbReference type="EMBL" id="LNPX01000036">
    <property type="protein sequence ID" value="OEK55608.1"/>
    <property type="molecule type" value="Genomic_DNA"/>
</dbReference>
<reference evidence="2" key="3">
    <citation type="submission" date="2022-05" db="EMBL/GenBank/DDBJ databases">
        <title>Comparative genomics of Staphylococcus equorum isolates.</title>
        <authorList>
            <person name="Luelf R.H."/>
        </authorList>
    </citation>
    <scope>NUCLEOTIDE SEQUENCE</scope>
    <source>
        <strain evidence="2">TMW 2.2497</strain>
    </source>
</reference>
<dbReference type="RefSeq" id="WP_002508355.1">
    <property type="nucleotide sequence ID" value="NZ_CP013114.1"/>
</dbReference>
<name>A0A1E5TII7_9STAP</name>
<organism evidence="2 5">
    <name type="scientific">Staphylococcus equorum</name>
    <dbReference type="NCBI Taxonomy" id="246432"/>
    <lineage>
        <taxon>Bacteria</taxon>
        <taxon>Bacillati</taxon>
        <taxon>Bacillota</taxon>
        <taxon>Bacilli</taxon>
        <taxon>Bacillales</taxon>
        <taxon>Staphylococcaceae</taxon>
        <taxon>Staphylococcus</taxon>
    </lineage>
</organism>
<dbReference type="AlphaFoldDB" id="A0A1E5TII7"/>
<dbReference type="Proteomes" id="UP000095464">
    <property type="component" value="Unassembled WGS sequence"/>
</dbReference>
<feature type="region of interest" description="Disordered" evidence="1">
    <location>
        <begin position="41"/>
        <end position="70"/>
    </location>
</feature>
<accession>A0A1E5TII7</accession>
<protein>
    <recommendedName>
        <fullName evidence="6">Lipoprotein</fullName>
    </recommendedName>
</protein>
<evidence type="ECO:0000313" key="5">
    <source>
        <dbReference type="Proteomes" id="UP001152422"/>
    </source>
</evidence>
<gene>
    <name evidence="3" type="ORF">ASS94_08380</name>
    <name evidence="2" type="ORF">M4L89_10690</name>
</gene>
<keyword evidence="5" id="KW-1185">Reference proteome</keyword>
<comment type="caution">
    <text evidence="2">The sequence shown here is derived from an EMBL/GenBank/DDBJ whole genome shotgun (WGS) entry which is preliminary data.</text>
</comment>
<evidence type="ECO:0000313" key="4">
    <source>
        <dbReference type="Proteomes" id="UP000095464"/>
    </source>
</evidence>
<dbReference type="NCBIfam" id="NF047408">
    <property type="entry name" value="SA0632_fam_LP"/>
    <property type="match status" value="1"/>
</dbReference>
<dbReference type="PROSITE" id="PS51257">
    <property type="entry name" value="PROKAR_LIPOPROTEIN"/>
    <property type="match status" value="1"/>
</dbReference>
<dbReference type="KEGG" id="seqo:SE1039_05030"/>
<dbReference type="GeneID" id="69846594"/>
<evidence type="ECO:0000256" key="1">
    <source>
        <dbReference type="SAM" id="MobiDB-lite"/>
    </source>
</evidence>
<reference evidence="3" key="2">
    <citation type="submission" date="2015-11" db="EMBL/GenBank/DDBJ databases">
        <authorList>
            <person name="Wolfe B.E."/>
        </authorList>
    </citation>
    <scope>NUCLEOTIDE SEQUENCE</scope>
    <source>
        <strain evidence="3">738_7</strain>
    </source>
</reference>